<dbReference type="InterPro" id="IPR011989">
    <property type="entry name" value="ARM-like"/>
</dbReference>
<comment type="subcellular location">
    <subcellularLocation>
        <location evidence="1">Cytoplasm</location>
    </subcellularLocation>
</comment>
<feature type="region of interest" description="Disordered" evidence="5">
    <location>
        <begin position="1927"/>
        <end position="1948"/>
    </location>
</feature>
<feature type="compositionally biased region" description="Low complexity" evidence="5">
    <location>
        <begin position="1049"/>
        <end position="1062"/>
    </location>
</feature>
<evidence type="ECO:0000256" key="3">
    <source>
        <dbReference type="ARBA" id="ARBA00022737"/>
    </source>
</evidence>
<sequence>MDQQTAQQEVAGLDRVLTRLAMTDDEKLESVLHKLIPAVLGTLKSPHDATRKKVLEIMAHVNKRVKGHTSLKLPLSDLAQLTHDANPMVRSFALVYCETAMERASKAERLAAVGPLLLGVGGRAGQQKAMCLRLAMAGLEGLESPSLPATPASALPPQDKTPPSPTPGGAENGNEGVPSPSAPSTPAPAAAAIGLPGAPDARGAAWAAAVQRYPFLGRDEDRAAFLGFAMKLMLLVPRTVNPAQLQAQQQQQQLPGSLRILGFHPPPPPTPAAPPPPPPGLSDADLESLMDKVPAARQQSTTQAQPQVAGSKAGMELPSGEPLVKRKLGILNFLEGARLPPREILLLLVVAACDPYDAVSKRGEELQKKLCSTDGTRPAVNLEQEEGVLRDAFALFHGNASGVALNAAVPEGQRVQPASPAVRSRLLSLFCKSVAAANMFPQTITTIQEAVFAGSGSSVRLKQQGMEFSVWVCKHAAHTQLKAMAPAVLQGLLGTLERGGDLAASPDMVSSGAPLPTDRTSVTLRGFAYQATGALVQRVPESLAGRIDVAHRFFAALSAEPPGLRATVAEAASCLSAAFKADTLTPQQASELNDLLLTSIGAHQDALRLCAVQWANRLFPLDHVQARWICVLAASDTKLEVRDEGARGLRLSPINLAPLEPSPLMPTPSVAAPLSHSQVAGTAAAVAPGSAPESAAGGEGREAMVVDGAVPAADKAKHMMLAPPPERRPDLVALLRYAAGRVPALLPPRAFGGPPVPPAGAAAAAAATQRAQGGGGPQGMMDWQAGEGGGKAMNSSEGAATADPVPMPDPARVLPVKPRCLLLRAMRRHAICGEQLPDRQADLEHELLDVVTVVPEECEARFSSRVSWLCGFLAHVDPSARAAAAKLVGVASAAMESQAAQQLLTTLISGFGTTPAATGGAASSAHAASPAAAATASISGRAPAAAPPKFETQEGSILAAGCVLFHCLRGQPPLSPTHAQPSASALLTAALSHPTPLMASTAALSIALCSLSNTPLQALLQPQAEEGPSKAAPPTAGTKEAEPHGGGAAPVAAPAAAPGGAAPVPPAAAVPTTGATDVAPTTAAAPSSSGGGASQQPAAAAVTGAQAAADAMRSRVAKEAETEAAEEADRTRLDTVVGEGLAALVRRILTLMGDRDVKVGRVCTGLDAEAASGGSGGCNADPLLLRVLLRGLLKLSPQKNEEIVFAAGEALAYVVGSVPVSREQVLRSNFTSLADEFALLTSTGTPAAPPAPPAAAGGGMEVDGASPQEGGPNHAAACSASRAAVQEELLQRLLDDMVVHSRAEVRCAAAVWLVSLLTYCGRHPALLPRLSEIQEALGGLLGDANELTQEMASRGVSMVYALGDTLARSKLVESLVGVLQGTNSRAAKVKLQGDTRVFEEGAIGNAPGGGSLSTYQELCSMATEVGQPDLVYKFMDLAHHQQALNTKRGAAFGFAGIARLVAGEALKPHVQRLLPRLYRYQYDPNPRVQEAMSGIWKALVDDPKAALDAALPTLMHDLTQELGGRLWRNRQAAAAALADLLQGRRWNELAPHITTLWMMTFRAMDDIKESVRNAASILARSLRGVTLRLVDASLSPPADAAAAVAMVLPFMIEHGLNSTVTEVRVLALDIISQTARSASPAALKPLLPALVQAMLEGLSSLEDSRLNYLEQHAERLGMDADRLDSARTSAARASPLGETLDLCARVAGSDPSEGGALETLLPTVANIIRHGVGLNTKVGAARFARSLTSRAGSAMRAHAPPLLKALTSATRAERSNTVRKAYAGAAALICRYAAPKRVEWFVNTAVEMHKGGSGSSEGGGGDKDARYAAGLLLRELLRSAPEAFAAQAASEALPLAFGAKMDEDTDVAAVWKEVWEEGSSSEAGAVRLYAPEIVALLVEGLGSQQWGRKQASAQAVVRLTELGHDLLNGSASPTGPAEGAHAGGVSSGGSGSSSPACVLAVALLSEAGGRLWDGKEAVLQALAALAKSAPAALSSLRNGGHARVVEAALAGTQRRKASFR</sequence>
<evidence type="ECO:0000256" key="4">
    <source>
        <dbReference type="ARBA" id="ARBA00022942"/>
    </source>
</evidence>
<gene>
    <name evidence="8" type="ORF">DUNSADRAFT_11841</name>
</gene>
<accession>A0ABQ7GCG6</accession>
<name>A0ABQ7GCG6_DUNSA</name>
<proteinExistence type="predicted"/>
<feature type="domain" description="Proteasome adapter and scaffold protein ECM29 HEAT-repeat" evidence="7">
    <location>
        <begin position="1643"/>
        <end position="1808"/>
    </location>
</feature>
<feature type="compositionally biased region" description="Low complexity" evidence="5">
    <location>
        <begin position="757"/>
        <end position="771"/>
    </location>
</feature>
<comment type="caution">
    <text evidence="8">The sequence shown here is derived from an EMBL/GenBank/DDBJ whole genome shotgun (WGS) entry which is preliminary data.</text>
</comment>
<feature type="compositionally biased region" description="Low complexity" evidence="5">
    <location>
        <begin position="1069"/>
        <end position="1106"/>
    </location>
</feature>
<feature type="region of interest" description="Disordered" evidence="5">
    <location>
        <begin position="1244"/>
        <end position="1275"/>
    </location>
</feature>
<keyword evidence="2" id="KW-0963">Cytoplasm</keyword>
<feature type="compositionally biased region" description="Low complexity" evidence="5">
    <location>
        <begin position="145"/>
        <end position="158"/>
    </location>
</feature>
<feature type="region of interest" description="Disordered" evidence="5">
    <location>
        <begin position="145"/>
        <end position="194"/>
    </location>
</feature>
<dbReference type="InterPro" id="IPR055443">
    <property type="entry name" value="HEAT_ECM29"/>
</dbReference>
<dbReference type="SUPFAM" id="SSF48371">
    <property type="entry name" value="ARM repeat"/>
    <property type="match status" value="2"/>
</dbReference>
<keyword evidence="3" id="KW-0677">Repeat</keyword>
<feature type="compositionally biased region" description="Polar residues" evidence="5">
    <location>
        <begin position="297"/>
        <end position="308"/>
    </location>
</feature>
<feature type="region of interest" description="Disordered" evidence="5">
    <location>
        <begin position="1023"/>
        <end position="1106"/>
    </location>
</feature>
<keyword evidence="4 8" id="KW-0647">Proteasome</keyword>
<evidence type="ECO:0000256" key="2">
    <source>
        <dbReference type="ARBA" id="ARBA00022490"/>
    </source>
</evidence>
<reference evidence="8" key="1">
    <citation type="submission" date="2017-08" db="EMBL/GenBank/DDBJ databases">
        <authorList>
            <person name="Polle J.E."/>
            <person name="Barry K."/>
            <person name="Cushman J."/>
            <person name="Schmutz J."/>
            <person name="Tran D."/>
            <person name="Hathwaick L.T."/>
            <person name="Yim W.C."/>
            <person name="Jenkins J."/>
            <person name="Mckie-Krisberg Z.M."/>
            <person name="Prochnik S."/>
            <person name="Lindquist E."/>
            <person name="Dockter R.B."/>
            <person name="Adam C."/>
            <person name="Molina H."/>
            <person name="Bunkerborg J."/>
            <person name="Jin E."/>
            <person name="Buchheim M."/>
            <person name="Magnuson J."/>
        </authorList>
    </citation>
    <scope>NUCLEOTIDE SEQUENCE</scope>
    <source>
        <strain evidence="8">CCAP 19/18</strain>
    </source>
</reference>
<dbReference type="Pfam" id="PF24492">
    <property type="entry name" value="HEAT_ECM29"/>
    <property type="match status" value="1"/>
</dbReference>
<dbReference type="PANTHER" id="PTHR23346:SF19">
    <property type="entry name" value="PROTEASOME ADAPTER AND SCAFFOLD PROTEIN ECM29"/>
    <property type="match status" value="1"/>
</dbReference>
<dbReference type="InterPro" id="IPR016024">
    <property type="entry name" value="ARM-type_fold"/>
</dbReference>
<dbReference type="Pfam" id="PF13001">
    <property type="entry name" value="ECM29_N"/>
    <property type="match status" value="2"/>
</dbReference>
<evidence type="ECO:0000256" key="1">
    <source>
        <dbReference type="ARBA" id="ARBA00004496"/>
    </source>
</evidence>
<feature type="compositionally biased region" description="Pro residues" evidence="5">
    <location>
        <begin position="264"/>
        <end position="280"/>
    </location>
</feature>
<feature type="region of interest" description="Disordered" evidence="5">
    <location>
        <begin position="261"/>
        <end position="318"/>
    </location>
</feature>
<evidence type="ECO:0000256" key="5">
    <source>
        <dbReference type="SAM" id="MobiDB-lite"/>
    </source>
</evidence>
<evidence type="ECO:0000259" key="7">
    <source>
        <dbReference type="Pfam" id="PF24492"/>
    </source>
</evidence>
<dbReference type="GO" id="GO:0000502">
    <property type="term" value="C:proteasome complex"/>
    <property type="evidence" value="ECO:0007669"/>
    <property type="project" value="UniProtKB-KW"/>
</dbReference>
<dbReference type="PANTHER" id="PTHR23346">
    <property type="entry name" value="TRANSLATIONAL ACTIVATOR GCN1-RELATED"/>
    <property type="match status" value="1"/>
</dbReference>
<feature type="domain" description="Proteasome component Ecm29 N-terminal" evidence="6">
    <location>
        <begin position="213"/>
        <end position="633"/>
    </location>
</feature>
<dbReference type="Proteomes" id="UP000815325">
    <property type="component" value="Unassembled WGS sequence"/>
</dbReference>
<dbReference type="Gene3D" id="1.25.10.10">
    <property type="entry name" value="Leucine-rich Repeat Variant"/>
    <property type="match status" value="2"/>
</dbReference>
<keyword evidence="9" id="KW-1185">Reference proteome</keyword>
<evidence type="ECO:0000259" key="6">
    <source>
        <dbReference type="Pfam" id="PF13001"/>
    </source>
</evidence>
<dbReference type="EMBL" id="MU069883">
    <property type="protein sequence ID" value="KAF5832304.1"/>
    <property type="molecule type" value="Genomic_DNA"/>
</dbReference>
<evidence type="ECO:0000313" key="9">
    <source>
        <dbReference type="Proteomes" id="UP000815325"/>
    </source>
</evidence>
<feature type="region of interest" description="Disordered" evidence="5">
    <location>
        <begin position="757"/>
        <end position="810"/>
    </location>
</feature>
<evidence type="ECO:0000313" key="8">
    <source>
        <dbReference type="EMBL" id="KAF5832304.1"/>
    </source>
</evidence>
<protein>
    <submittedName>
        <fullName evidence="8">Proteasome stabiliser-domain-containing protein</fullName>
    </submittedName>
</protein>
<feature type="domain" description="Proteasome component Ecm29 N-terminal" evidence="6">
    <location>
        <begin position="13"/>
        <end position="146"/>
    </location>
</feature>
<dbReference type="InterPro" id="IPR024372">
    <property type="entry name" value="Ecm29_N"/>
</dbReference>
<organism evidence="8 9">
    <name type="scientific">Dunaliella salina</name>
    <name type="common">Green alga</name>
    <name type="synonym">Protococcus salinus</name>
    <dbReference type="NCBI Taxonomy" id="3046"/>
    <lineage>
        <taxon>Eukaryota</taxon>
        <taxon>Viridiplantae</taxon>
        <taxon>Chlorophyta</taxon>
        <taxon>core chlorophytes</taxon>
        <taxon>Chlorophyceae</taxon>
        <taxon>CS clade</taxon>
        <taxon>Chlamydomonadales</taxon>
        <taxon>Dunaliellaceae</taxon>
        <taxon>Dunaliella</taxon>
    </lineage>
</organism>